<dbReference type="Pfam" id="PF12732">
    <property type="entry name" value="YtxH"/>
    <property type="match status" value="1"/>
</dbReference>
<evidence type="ECO:0000256" key="1">
    <source>
        <dbReference type="SAM" id="Phobius"/>
    </source>
</evidence>
<keyword evidence="1" id="KW-0812">Transmembrane</keyword>
<dbReference type="EMBL" id="QFOI01000196">
    <property type="protein sequence ID" value="PZP47346.1"/>
    <property type="molecule type" value="Genomic_DNA"/>
</dbReference>
<evidence type="ECO:0000313" key="2">
    <source>
        <dbReference type="EMBL" id="PZP47346.1"/>
    </source>
</evidence>
<protein>
    <recommendedName>
        <fullName evidence="4">Gas vesicle protein</fullName>
    </recommendedName>
</protein>
<dbReference type="InterPro" id="IPR052928">
    <property type="entry name" value="Desiccation-related_membrane"/>
</dbReference>
<organism evidence="2 3">
    <name type="scientific">Pseudopedobacter saltans</name>
    <dbReference type="NCBI Taxonomy" id="151895"/>
    <lineage>
        <taxon>Bacteria</taxon>
        <taxon>Pseudomonadati</taxon>
        <taxon>Bacteroidota</taxon>
        <taxon>Sphingobacteriia</taxon>
        <taxon>Sphingobacteriales</taxon>
        <taxon>Sphingobacteriaceae</taxon>
        <taxon>Pseudopedobacter</taxon>
    </lineage>
</organism>
<keyword evidence="1" id="KW-0472">Membrane</keyword>
<dbReference type="PANTHER" id="PTHR35792:SF2">
    <property type="entry name" value="GENERAL STRESS PROTEIN"/>
    <property type="match status" value="1"/>
</dbReference>
<comment type="caution">
    <text evidence="2">The sequence shown here is derived from an EMBL/GenBank/DDBJ whole genome shotgun (WGS) entry which is preliminary data.</text>
</comment>
<sequence length="108" mass="12030">MTFKTKVMSAKQILIGSISGIVAGAVVGLLLAPQSGKETRQKIADSAEDWKKKLKKFKNKSLSELDQLQDVFGKQVEGLSDDVREKVLTLIQESKESYHDLKHSIQED</sequence>
<keyword evidence="1" id="KW-1133">Transmembrane helix</keyword>
<reference evidence="2 3" key="1">
    <citation type="submission" date="2017-11" db="EMBL/GenBank/DDBJ databases">
        <title>Infants hospitalized years apart are colonized by the same room-sourced microbial strains.</title>
        <authorList>
            <person name="Brooks B."/>
            <person name="Olm M.R."/>
            <person name="Firek B.A."/>
            <person name="Baker R."/>
            <person name="Thomas B.C."/>
            <person name="Morowitz M.J."/>
            <person name="Banfield J.F."/>
        </authorList>
    </citation>
    <scope>NUCLEOTIDE SEQUENCE [LARGE SCALE GENOMIC DNA]</scope>
    <source>
        <strain evidence="2">S2_009_000_R2_76</strain>
    </source>
</reference>
<dbReference type="InterPro" id="IPR024623">
    <property type="entry name" value="YtxH"/>
</dbReference>
<evidence type="ECO:0008006" key="4">
    <source>
        <dbReference type="Google" id="ProtNLM"/>
    </source>
</evidence>
<accession>A0A2W5GNJ0</accession>
<feature type="transmembrane region" description="Helical" evidence="1">
    <location>
        <begin position="12"/>
        <end position="32"/>
    </location>
</feature>
<evidence type="ECO:0000313" key="3">
    <source>
        <dbReference type="Proteomes" id="UP000249645"/>
    </source>
</evidence>
<dbReference type="AlphaFoldDB" id="A0A2W5GNJ0"/>
<proteinExistence type="predicted"/>
<dbReference type="Proteomes" id="UP000249645">
    <property type="component" value="Unassembled WGS sequence"/>
</dbReference>
<gene>
    <name evidence="2" type="ORF">DI598_11100</name>
</gene>
<dbReference type="PANTHER" id="PTHR35792">
    <property type="entry name" value="GENERAL STRESS PROTEIN"/>
    <property type="match status" value="1"/>
</dbReference>
<name>A0A2W5GNJ0_9SPHI</name>